<dbReference type="Proteomes" id="UP000297422">
    <property type="component" value="Unassembled WGS sequence"/>
</dbReference>
<keyword evidence="2" id="KW-1185">Reference proteome</keyword>
<comment type="caution">
    <text evidence="1">The sequence shown here is derived from an EMBL/GenBank/DDBJ whole genome shotgun (WGS) entry which is preliminary data.</text>
</comment>
<sequence>MDTLKGTGHFQLVLREKSREEVIKVFPGINHSVEQLQILATSQSGYYVGFPVSSAFRRKIINYVCPGSVPANFAKPIYMRTTHVIGDKFLGWHIVDTETLQRRLVRYLSLEERKLSPWGIWNDTLLRERIAEGWTPELEADLIETSYPN</sequence>
<accession>A0ABY2NAI4</accession>
<evidence type="ECO:0000313" key="2">
    <source>
        <dbReference type="Proteomes" id="UP000297422"/>
    </source>
</evidence>
<evidence type="ECO:0000313" key="1">
    <source>
        <dbReference type="EMBL" id="TGM20191.1"/>
    </source>
</evidence>
<name>A0ABY2NAI4_9LEPT</name>
<dbReference type="EMBL" id="RQGT01000028">
    <property type="protein sequence ID" value="TGM20191.1"/>
    <property type="molecule type" value="Genomic_DNA"/>
</dbReference>
<organism evidence="1 2">
    <name type="scientific">Leptospira stimsonii</name>
    <dbReference type="NCBI Taxonomy" id="2202203"/>
    <lineage>
        <taxon>Bacteria</taxon>
        <taxon>Pseudomonadati</taxon>
        <taxon>Spirochaetota</taxon>
        <taxon>Spirochaetia</taxon>
        <taxon>Leptospirales</taxon>
        <taxon>Leptospiraceae</taxon>
        <taxon>Leptospira</taxon>
    </lineage>
</organism>
<proteinExistence type="predicted"/>
<gene>
    <name evidence="1" type="ORF">EHQ90_03925</name>
</gene>
<reference evidence="2" key="1">
    <citation type="journal article" date="2019" name="PLoS Negl. Trop. Dis.">
        <title>Revisiting the worldwide diversity of Leptospira species in the environment.</title>
        <authorList>
            <person name="Vincent A.T."/>
            <person name="Schiettekatte O."/>
            <person name="Bourhy P."/>
            <person name="Veyrier F.J."/>
            <person name="Picardeau M."/>
        </authorList>
    </citation>
    <scope>NUCLEOTIDE SEQUENCE [LARGE SCALE GENOMIC DNA]</scope>
    <source>
        <strain evidence="2">201702407</strain>
    </source>
</reference>
<protein>
    <submittedName>
        <fullName evidence="1">Uncharacterized protein</fullName>
    </submittedName>
</protein>
<dbReference type="RefSeq" id="WP_135684147.1">
    <property type="nucleotide sequence ID" value="NZ_RQEQ01000019.1"/>
</dbReference>